<comment type="caution">
    <text evidence="1">The sequence shown here is derived from an EMBL/GenBank/DDBJ whole genome shotgun (WGS) entry which is preliminary data.</text>
</comment>
<sequence length="668" mass="76159">MESSDVHFHHNTVPAEYADAIVAWLRGTAWVYKRRCVDPRNADFGVVATWWELNDPVRQNYANHTTQRLSNVEGERRSAEFLDTIRKYFKPTNNAFDEKYTELRADILIKEPQGVPAWFARLLLSQNIFEDDVENECINFLKLCFDVANALDGFPRKYGDALSALAMEIIQFQRRRSFFAALKENLLQQPLVLRPFKLGSLPEEFEVKVCEQLLVGKARKVYIGDLPCGSELSSSPLASRTQYSLPGWGDEAYETTYSASQDRERHVSAGLAAQVLLVNKRFRKAGVRVLYGSNHFKFVGSPNATLAFLHDRCQNEGFQHPLQLIKTVSQLYNMETLVGAEGVFTPRTRIGHFRRVMSILHHQMTGLRRCTLVISSHWWALSGWEDGAEAVFSQQGLCQTDREQIAEQNAAPYRTPRNFLQNFARLSSGAKKDKRWAGQDVGVKAALRIQGAGQARERMRLVEELNSIIARNTQERVYDAEDRGCTCNSLEDLSIQDDASQLGQPSNPRSLYDSCMWKAKDDYHSSAPGDVITSANETPKPEETPKKLPSTLDIEARRAELHHPAPTDRVRVRWMPRDKPEANQIRTVVLEELRTNFEGTQHWVQTEEIHFGEAFDCWDSFGDGNVDWGKVREASQHLSKIQAARKAKKQRQRKNQKQKKMESGNAEV</sequence>
<reference evidence="1" key="1">
    <citation type="submission" date="2024-09" db="EMBL/GenBank/DDBJ databases">
        <title>Draft Genome Sequences of Neofusicoccum parvum.</title>
        <authorList>
            <person name="Ashida A."/>
            <person name="Camagna M."/>
            <person name="Tanaka A."/>
            <person name="Takemoto D."/>
        </authorList>
    </citation>
    <scope>NUCLEOTIDE SEQUENCE</scope>
    <source>
        <strain evidence="1">PPO83</strain>
    </source>
</reference>
<protein>
    <submittedName>
        <fullName evidence="1">Uncharacterized protein</fullName>
    </submittedName>
</protein>
<keyword evidence="2" id="KW-1185">Reference proteome</keyword>
<gene>
    <name evidence="1" type="primary">g1742</name>
    <name evidence="1" type="ORF">NpPPO83_00001742</name>
</gene>
<evidence type="ECO:0000313" key="1">
    <source>
        <dbReference type="EMBL" id="GME25107.1"/>
    </source>
</evidence>
<organism evidence="1 2">
    <name type="scientific">Neofusicoccum parvum</name>
    <dbReference type="NCBI Taxonomy" id="310453"/>
    <lineage>
        <taxon>Eukaryota</taxon>
        <taxon>Fungi</taxon>
        <taxon>Dikarya</taxon>
        <taxon>Ascomycota</taxon>
        <taxon>Pezizomycotina</taxon>
        <taxon>Dothideomycetes</taxon>
        <taxon>Dothideomycetes incertae sedis</taxon>
        <taxon>Botryosphaeriales</taxon>
        <taxon>Botryosphaeriaceae</taxon>
        <taxon>Neofusicoccum</taxon>
    </lineage>
</organism>
<evidence type="ECO:0000313" key="2">
    <source>
        <dbReference type="Proteomes" id="UP001165186"/>
    </source>
</evidence>
<proteinExistence type="predicted"/>
<name>A0ACB5RX98_9PEZI</name>
<dbReference type="Proteomes" id="UP001165186">
    <property type="component" value="Unassembled WGS sequence"/>
</dbReference>
<dbReference type="EMBL" id="BSXG01000017">
    <property type="protein sequence ID" value="GME25107.1"/>
    <property type="molecule type" value="Genomic_DNA"/>
</dbReference>
<accession>A0ACB5RX98</accession>